<dbReference type="InterPro" id="IPR050765">
    <property type="entry name" value="Riboflavin_Biosynth_HTPR"/>
</dbReference>
<evidence type="ECO:0000259" key="1">
    <source>
        <dbReference type="Pfam" id="PF01872"/>
    </source>
</evidence>
<dbReference type="Pfam" id="PF01872">
    <property type="entry name" value="RibD_C"/>
    <property type="match status" value="1"/>
</dbReference>
<reference evidence="2" key="2">
    <citation type="submission" date="2021-04" db="EMBL/GenBank/DDBJ databases">
        <authorList>
            <person name="Gilroy R."/>
        </authorList>
    </citation>
    <scope>NUCLEOTIDE SEQUENCE</scope>
    <source>
        <strain evidence="2">ChiGjej1B1-98</strain>
    </source>
</reference>
<gene>
    <name evidence="2" type="ORF">H9830_11265</name>
</gene>
<protein>
    <submittedName>
        <fullName evidence="2">Dihydrofolate reductase family protein</fullName>
    </submittedName>
</protein>
<name>A0A9D2CAI7_9MICO</name>
<reference evidence="2" key="1">
    <citation type="journal article" date="2021" name="PeerJ">
        <title>Extensive microbial diversity within the chicken gut microbiome revealed by metagenomics and culture.</title>
        <authorList>
            <person name="Gilroy R."/>
            <person name="Ravi A."/>
            <person name="Getino M."/>
            <person name="Pursley I."/>
            <person name="Horton D.L."/>
            <person name="Alikhan N.F."/>
            <person name="Baker D."/>
            <person name="Gharbi K."/>
            <person name="Hall N."/>
            <person name="Watson M."/>
            <person name="Adriaenssens E.M."/>
            <person name="Foster-Nyarko E."/>
            <person name="Jarju S."/>
            <person name="Secka A."/>
            <person name="Antonio M."/>
            <person name="Oren A."/>
            <person name="Chaudhuri R.R."/>
            <person name="La Ragione R."/>
            <person name="Hildebrand F."/>
            <person name="Pallen M.J."/>
        </authorList>
    </citation>
    <scope>NUCLEOTIDE SEQUENCE</scope>
    <source>
        <strain evidence="2">ChiGjej1B1-98</strain>
    </source>
</reference>
<dbReference type="SUPFAM" id="SSF53597">
    <property type="entry name" value="Dihydrofolate reductase-like"/>
    <property type="match status" value="1"/>
</dbReference>
<dbReference type="InterPro" id="IPR024072">
    <property type="entry name" value="DHFR-like_dom_sf"/>
</dbReference>
<evidence type="ECO:0000313" key="2">
    <source>
        <dbReference type="EMBL" id="HIY66843.1"/>
    </source>
</evidence>
<dbReference type="PANTHER" id="PTHR38011:SF11">
    <property type="entry name" value="2,5-DIAMINO-6-RIBOSYLAMINO-4(3H)-PYRIMIDINONE 5'-PHOSPHATE REDUCTASE"/>
    <property type="match status" value="1"/>
</dbReference>
<proteinExistence type="predicted"/>
<dbReference type="PANTHER" id="PTHR38011">
    <property type="entry name" value="DIHYDROFOLATE REDUCTASE FAMILY PROTEIN (AFU_ORTHOLOGUE AFUA_8G06820)"/>
    <property type="match status" value="1"/>
</dbReference>
<dbReference type="Gene3D" id="3.40.430.10">
    <property type="entry name" value="Dihydrofolate Reductase, subunit A"/>
    <property type="match status" value="1"/>
</dbReference>
<feature type="domain" description="Bacterial bifunctional deaminase-reductase C-terminal" evidence="1">
    <location>
        <begin position="121"/>
        <end position="167"/>
    </location>
</feature>
<accession>A0A9D2CAI7</accession>
<evidence type="ECO:0000313" key="3">
    <source>
        <dbReference type="Proteomes" id="UP000824005"/>
    </source>
</evidence>
<dbReference type="InterPro" id="IPR002734">
    <property type="entry name" value="RibDG_C"/>
</dbReference>
<dbReference type="GO" id="GO:0009231">
    <property type="term" value="P:riboflavin biosynthetic process"/>
    <property type="evidence" value="ECO:0007669"/>
    <property type="project" value="InterPro"/>
</dbReference>
<sequence>MFDQDESGSVIWQVTMSLDGYIAAPGDEMSWVFDHIDPSDPAAAAVPDRIGAVVAGRRSFEVGRRHGMEVFDGAWSGRQFLLTNRPVDDAPAGIGIRSGEIAAIIEEALRAAQGKAVGLIGASVGRQCLEAGLVDEVIVHVAPVLLGAGVRFKGPEGRRDIRLRSSGTHGGVVTLHYAIDKAGSS</sequence>
<dbReference type="EMBL" id="DXDC01000340">
    <property type="protein sequence ID" value="HIY66843.1"/>
    <property type="molecule type" value="Genomic_DNA"/>
</dbReference>
<dbReference type="Proteomes" id="UP000824005">
    <property type="component" value="Unassembled WGS sequence"/>
</dbReference>
<organism evidence="2 3">
    <name type="scientific">Candidatus Agrococcus pullicola</name>
    <dbReference type="NCBI Taxonomy" id="2838429"/>
    <lineage>
        <taxon>Bacteria</taxon>
        <taxon>Bacillati</taxon>
        <taxon>Actinomycetota</taxon>
        <taxon>Actinomycetes</taxon>
        <taxon>Micrococcales</taxon>
        <taxon>Microbacteriaceae</taxon>
        <taxon>Agrococcus</taxon>
    </lineage>
</organism>
<comment type="caution">
    <text evidence="2">The sequence shown here is derived from an EMBL/GenBank/DDBJ whole genome shotgun (WGS) entry which is preliminary data.</text>
</comment>
<dbReference type="AlphaFoldDB" id="A0A9D2CAI7"/>
<dbReference type="GO" id="GO:0008703">
    <property type="term" value="F:5-amino-6-(5-phosphoribosylamino)uracil reductase activity"/>
    <property type="evidence" value="ECO:0007669"/>
    <property type="project" value="InterPro"/>
</dbReference>